<dbReference type="InterPro" id="IPR032675">
    <property type="entry name" value="LRR_dom_sf"/>
</dbReference>
<dbReference type="Pfam" id="PF26605">
    <property type="entry name" value="WLGC"/>
    <property type="match status" value="1"/>
</dbReference>
<comment type="caution">
    <text evidence="4">The sequence shown here is derived from an EMBL/GenBank/DDBJ whole genome shotgun (WGS) entry which is preliminary data.</text>
</comment>
<reference evidence="4 5" key="1">
    <citation type="submission" date="2018-09" db="EMBL/GenBank/DDBJ databases">
        <title>Genomic investigation of the strawberry pathogen Phytophthora fragariae indicates pathogenicity is determined by transcriptional variation in three key races.</title>
        <authorList>
            <person name="Adams T.M."/>
            <person name="Armitage A.D."/>
            <person name="Sobczyk M.K."/>
            <person name="Bates H.J."/>
            <person name="Dunwell J.M."/>
            <person name="Nellist C.F."/>
            <person name="Harrison R.J."/>
        </authorList>
    </citation>
    <scope>NUCLEOTIDE SEQUENCE [LARGE SCALE GENOMIC DNA]</scope>
    <source>
        <strain evidence="4 5">SCRP324</strain>
    </source>
</reference>
<dbReference type="SUPFAM" id="SSF52058">
    <property type="entry name" value="L domain-like"/>
    <property type="match status" value="1"/>
</dbReference>
<feature type="domain" description="WLGC" evidence="3">
    <location>
        <begin position="624"/>
        <end position="694"/>
    </location>
</feature>
<evidence type="ECO:0000313" key="5">
    <source>
        <dbReference type="Proteomes" id="UP000435112"/>
    </source>
</evidence>
<keyword evidence="1" id="KW-1133">Transmembrane helix</keyword>
<organism evidence="4 5">
    <name type="scientific">Phytophthora rubi</name>
    <dbReference type="NCBI Taxonomy" id="129364"/>
    <lineage>
        <taxon>Eukaryota</taxon>
        <taxon>Sar</taxon>
        <taxon>Stramenopiles</taxon>
        <taxon>Oomycota</taxon>
        <taxon>Peronosporomycetes</taxon>
        <taxon>Peronosporales</taxon>
        <taxon>Peronosporaceae</taxon>
        <taxon>Phytophthora</taxon>
    </lineage>
</organism>
<dbReference type="AlphaFoldDB" id="A0A6A3LG54"/>
<proteinExistence type="predicted"/>
<name>A0A6A3LG54_9STRA</name>
<feature type="signal peptide" evidence="2">
    <location>
        <begin position="1"/>
        <end position="24"/>
    </location>
</feature>
<sequence>MIVVIICIVWTSWLVFLTMAPNEAANLLMNTGDYDNGNFWLINDRAPLVKWTSAIGLAVVDACYIGVVLKLVMFRRAARQNGNDNSRGWNTRLRDAFKCSPKFDRVQKLYADLTGYNAKYRKFFNLCHKVSDLVVQSLVLRRILNQGLPTEMTMGYASFVCVNALSASMNILTARNSAFVEVLIDSCFDLIAAVVYPIAVLGYCYKNFNFDRAAYLVNAEVLPDGNFERLARTQADPAEVALFLINFDSLRISGAMDFALSVGLNLSFCYRFFRVVNLELAQNAKLHMKRRRTSSNGLSIKAVRPWQRPVPRWVALPFVAFSALIVTFTYTAVSKSQAACADYPECVAFSHIWNTNNQCPCIMLIDGDRAPRTAQEWNSPRDVTKEVRALAAAGLLQQLQLINRQLMYWPEELRRCTGLRTISLIYTSTAGFPNWAKEFKQLELLHVEGKYGSQNLVTLPSDLFEDMPHLKFLHLGNHHNLVAIPPFDGTPNLRSITFAILLSLTELPSFDKVPELETLLLIHISRVVAVPDLAPLTKLSRFTVFRPNHLCCNGFIGSCNLQDSFCQYDPVFNIPAATCLEPHSPLVATTATQRVFQLFQVVVCQKSVAPFAIEALSDMPSPSRIASCAGVPYRQCEIPGVTSINGTEGMCYSSRMQVIACNVDPLFIKVRRVEIERGVGPPCDPQEEAWLGCK</sequence>
<dbReference type="Proteomes" id="UP000435112">
    <property type="component" value="Unassembled WGS sequence"/>
</dbReference>
<dbReference type="EMBL" id="QXFU01000854">
    <property type="protein sequence ID" value="KAE9018366.1"/>
    <property type="molecule type" value="Genomic_DNA"/>
</dbReference>
<protein>
    <recommendedName>
        <fullName evidence="3">WLGC domain-containing protein</fullName>
    </recommendedName>
</protein>
<evidence type="ECO:0000256" key="1">
    <source>
        <dbReference type="SAM" id="Phobius"/>
    </source>
</evidence>
<feature type="transmembrane region" description="Helical" evidence="1">
    <location>
        <begin position="48"/>
        <end position="69"/>
    </location>
</feature>
<evidence type="ECO:0000256" key="2">
    <source>
        <dbReference type="SAM" id="SignalP"/>
    </source>
</evidence>
<feature type="chain" id="PRO_5025694363" description="WLGC domain-containing protein" evidence="2">
    <location>
        <begin position="25"/>
        <end position="694"/>
    </location>
</feature>
<keyword evidence="2" id="KW-0732">Signal</keyword>
<keyword evidence="1" id="KW-0812">Transmembrane</keyword>
<accession>A0A6A3LG54</accession>
<evidence type="ECO:0000313" key="4">
    <source>
        <dbReference type="EMBL" id="KAE9018366.1"/>
    </source>
</evidence>
<feature type="transmembrane region" description="Helical" evidence="1">
    <location>
        <begin position="313"/>
        <end position="333"/>
    </location>
</feature>
<dbReference type="OrthoDB" id="166872at2759"/>
<dbReference type="Gene3D" id="3.80.10.10">
    <property type="entry name" value="Ribonuclease Inhibitor"/>
    <property type="match status" value="1"/>
</dbReference>
<evidence type="ECO:0000259" key="3">
    <source>
        <dbReference type="Pfam" id="PF26605"/>
    </source>
</evidence>
<keyword evidence="1" id="KW-0472">Membrane</keyword>
<gene>
    <name evidence="4" type="ORF">PR002_g13124</name>
</gene>
<dbReference type="InterPro" id="IPR058256">
    <property type="entry name" value="WLGC"/>
</dbReference>